<comment type="caution">
    <text evidence="1">The sequence shown here is derived from an EMBL/GenBank/DDBJ whole genome shotgun (WGS) entry which is preliminary data.</text>
</comment>
<keyword evidence="2" id="KW-1185">Reference proteome</keyword>
<gene>
    <name evidence="1" type="ORF">A6A04_10300</name>
</gene>
<dbReference type="Proteomes" id="UP000078428">
    <property type="component" value="Unassembled WGS sequence"/>
</dbReference>
<dbReference type="GO" id="GO:0016810">
    <property type="term" value="F:hydrolase activity, acting on carbon-nitrogen (but not peptide) bonds"/>
    <property type="evidence" value="ECO:0007669"/>
    <property type="project" value="TreeGrafter"/>
</dbReference>
<dbReference type="PANTHER" id="PTHR28583:SF1">
    <property type="entry name" value="ACID CERAMIDASE"/>
    <property type="match status" value="1"/>
</dbReference>
<dbReference type="Gene3D" id="3.60.60.10">
    <property type="entry name" value="Penicillin V Acylase, Chain A"/>
    <property type="match status" value="1"/>
</dbReference>
<accession>A0A178MXG3</accession>
<organism evidence="1 2">
    <name type="scientific">Paramagnetospirillum marisnigri</name>
    <dbReference type="NCBI Taxonomy" id="1285242"/>
    <lineage>
        <taxon>Bacteria</taxon>
        <taxon>Pseudomonadati</taxon>
        <taxon>Pseudomonadota</taxon>
        <taxon>Alphaproteobacteria</taxon>
        <taxon>Rhodospirillales</taxon>
        <taxon>Magnetospirillaceae</taxon>
        <taxon>Paramagnetospirillum</taxon>
    </lineage>
</organism>
<protein>
    <recommendedName>
        <fullName evidence="3">Peptidase C45</fullName>
    </recommendedName>
</protein>
<dbReference type="AlphaFoldDB" id="A0A178MXG3"/>
<reference evidence="1 2" key="1">
    <citation type="submission" date="2016-04" db="EMBL/GenBank/DDBJ databases">
        <title>Draft genome sequence of freshwater magnetotactic bacteria Magnetospirillum marisnigri SP-1 and Magnetospirillum moscoviense BB-1.</title>
        <authorList>
            <person name="Koziaeva V."/>
            <person name="Dziuba M.V."/>
            <person name="Ivanov T.M."/>
            <person name="Kuznetsov B."/>
            <person name="Grouzdev D.S."/>
        </authorList>
    </citation>
    <scope>NUCLEOTIDE SEQUENCE [LARGE SCALE GENOMIC DNA]</scope>
    <source>
        <strain evidence="1 2">SP-1</strain>
    </source>
</reference>
<dbReference type="STRING" id="1285242.A6A04_10300"/>
<evidence type="ECO:0000313" key="2">
    <source>
        <dbReference type="Proteomes" id="UP000078428"/>
    </source>
</evidence>
<evidence type="ECO:0000313" key="1">
    <source>
        <dbReference type="EMBL" id="OAN55947.1"/>
    </source>
</evidence>
<evidence type="ECO:0008006" key="3">
    <source>
        <dbReference type="Google" id="ProtNLM"/>
    </source>
</evidence>
<sequence>MVSLAETRRVFIEAADPAELWRDVYRADDMDAMRDLVRAVMGDVRRKPSWSLGWNVVTRLAYAALYKPFGHFMPESDHFARLLDTPRPDMAGLQRLYTLAHAGCSSVMAWDKVAARMVHFRSLDWPSAPAIARASRVLDGVRADGEVAFRAVGILGMVGLLTAVKPGFSVSINFAPWSGASLSLNSDPTFLVRRLMEAGADSYAEARRVIEGWRPGAPVFISLCGIQRGEACVFEFGAAWDGQGPWHVVEMGEGEVLVQTNHFADGGPFARHRVAQAPEAAWDDPAWDAHGIRQTSRARKTLIEQGLSDAQEEGLDNALRRVFARRPVWSHETAQWARMIPATGGLDAWVRGAA</sequence>
<dbReference type="PANTHER" id="PTHR28583">
    <property type="entry name" value="ACID AMIDASE"/>
    <property type="match status" value="1"/>
</dbReference>
<dbReference type="EMBL" id="LWQT01000010">
    <property type="protein sequence ID" value="OAN55947.1"/>
    <property type="molecule type" value="Genomic_DNA"/>
</dbReference>
<name>A0A178MXG3_9PROT</name>
<proteinExistence type="predicted"/>